<feature type="binding site" evidence="4">
    <location>
        <position position="52"/>
    </location>
    <ligand>
        <name>Zn(2+)</name>
        <dbReference type="ChEBI" id="CHEBI:29105"/>
    </ligand>
</feature>
<dbReference type="InterPro" id="IPR036874">
    <property type="entry name" value="Carbonic_anhydrase_sf"/>
</dbReference>
<gene>
    <name evidence="6" type="ORF">B0T18DRAFT_440882</name>
</gene>
<evidence type="ECO:0000256" key="3">
    <source>
        <dbReference type="ARBA" id="ARBA00022833"/>
    </source>
</evidence>
<comment type="function">
    <text evidence="5">Reversible hydration of carbon dioxide.</text>
</comment>
<name>A0AA40BPD7_9PEZI</name>
<keyword evidence="2 4" id="KW-0479">Metal-binding</keyword>
<accession>A0AA40BPD7</accession>
<dbReference type="PANTHER" id="PTHR43175">
    <property type="entry name" value="CARBONIC ANHYDRASE"/>
    <property type="match status" value="1"/>
</dbReference>
<comment type="catalytic activity">
    <reaction evidence="5">
        <text>hydrogencarbonate + H(+) = CO2 + H2O</text>
        <dbReference type="Rhea" id="RHEA:10748"/>
        <dbReference type="ChEBI" id="CHEBI:15377"/>
        <dbReference type="ChEBI" id="CHEBI:15378"/>
        <dbReference type="ChEBI" id="CHEBI:16526"/>
        <dbReference type="ChEBI" id="CHEBI:17544"/>
        <dbReference type="EC" id="4.2.1.1"/>
    </reaction>
</comment>
<dbReference type="GO" id="GO:0008270">
    <property type="term" value="F:zinc ion binding"/>
    <property type="evidence" value="ECO:0007669"/>
    <property type="project" value="UniProtKB-UniRule"/>
</dbReference>
<keyword evidence="7" id="KW-1185">Reference proteome</keyword>
<feature type="binding site" evidence="4">
    <location>
        <position position="55"/>
    </location>
    <ligand>
        <name>Zn(2+)</name>
        <dbReference type="ChEBI" id="CHEBI:29105"/>
    </ligand>
</feature>
<dbReference type="PANTHER" id="PTHR43175:SF3">
    <property type="entry name" value="CARBON DISULFIDE HYDROLASE"/>
    <property type="match status" value="1"/>
</dbReference>
<dbReference type="EMBL" id="JAUKUD010000007">
    <property type="protein sequence ID" value="KAK0737942.1"/>
    <property type="molecule type" value="Genomic_DNA"/>
</dbReference>
<dbReference type="Pfam" id="PF00484">
    <property type="entry name" value="Pro_CA"/>
    <property type="match status" value="1"/>
</dbReference>
<comment type="caution">
    <text evidence="6">The sequence shown here is derived from an EMBL/GenBank/DDBJ whole genome shotgun (WGS) entry which is preliminary data.</text>
</comment>
<dbReference type="AlphaFoldDB" id="A0AA40BPD7"/>
<dbReference type="EC" id="4.2.1.1" evidence="5"/>
<sequence length="134" mass="15117">MDPRCIPEKFFDIKETEVLVTRITGGNVRNALQDIHVADALFDLDELAIIHHTDCGTLTWTEEIIRSKVKSFAGKEHWAEIDKTVYGAVADLDEGVRGDVKWVRAHPLITEKLKKGTQGFVFDIESGKVRKIDV</sequence>
<keyword evidence="3 4" id="KW-0862">Zinc</keyword>
<evidence type="ECO:0000313" key="7">
    <source>
        <dbReference type="Proteomes" id="UP001172155"/>
    </source>
</evidence>
<protein>
    <recommendedName>
        <fullName evidence="5">Carbonic anhydrase</fullName>
        <ecNumber evidence="5">4.2.1.1</ecNumber>
    </recommendedName>
    <alternativeName>
        <fullName evidence="5">Carbonate dehydratase</fullName>
    </alternativeName>
</protein>
<dbReference type="InterPro" id="IPR001765">
    <property type="entry name" value="Carbonic_anhydrase"/>
</dbReference>
<evidence type="ECO:0000256" key="4">
    <source>
        <dbReference type="PIRSR" id="PIRSR601765-1"/>
    </source>
</evidence>
<dbReference type="Gene3D" id="3.40.1050.10">
    <property type="entry name" value="Carbonic anhydrase"/>
    <property type="match status" value="1"/>
</dbReference>
<dbReference type="SMART" id="SM00947">
    <property type="entry name" value="Pro_CA"/>
    <property type="match status" value="1"/>
</dbReference>
<organism evidence="6 7">
    <name type="scientific">Schizothecium vesticola</name>
    <dbReference type="NCBI Taxonomy" id="314040"/>
    <lineage>
        <taxon>Eukaryota</taxon>
        <taxon>Fungi</taxon>
        <taxon>Dikarya</taxon>
        <taxon>Ascomycota</taxon>
        <taxon>Pezizomycotina</taxon>
        <taxon>Sordariomycetes</taxon>
        <taxon>Sordariomycetidae</taxon>
        <taxon>Sordariales</taxon>
        <taxon>Schizotheciaceae</taxon>
        <taxon>Schizothecium</taxon>
    </lineage>
</organism>
<comment type="similarity">
    <text evidence="1 5">Belongs to the beta-class carbonic anhydrase family.</text>
</comment>
<dbReference type="GO" id="GO:0004089">
    <property type="term" value="F:carbonate dehydratase activity"/>
    <property type="evidence" value="ECO:0007669"/>
    <property type="project" value="UniProtKB-UniRule"/>
</dbReference>
<evidence type="ECO:0000256" key="2">
    <source>
        <dbReference type="ARBA" id="ARBA00022723"/>
    </source>
</evidence>
<proteinExistence type="inferred from homology"/>
<dbReference type="Proteomes" id="UP001172155">
    <property type="component" value="Unassembled WGS sequence"/>
</dbReference>
<reference evidence="6" key="1">
    <citation type="submission" date="2023-06" db="EMBL/GenBank/DDBJ databases">
        <title>Genome-scale phylogeny and comparative genomics of the fungal order Sordariales.</title>
        <authorList>
            <consortium name="Lawrence Berkeley National Laboratory"/>
            <person name="Hensen N."/>
            <person name="Bonometti L."/>
            <person name="Westerberg I."/>
            <person name="Brannstrom I.O."/>
            <person name="Guillou S."/>
            <person name="Cros-Aarteil S."/>
            <person name="Calhoun S."/>
            <person name="Haridas S."/>
            <person name="Kuo A."/>
            <person name="Mondo S."/>
            <person name="Pangilinan J."/>
            <person name="Riley R."/>
            <person name="LaButti K."/>
            <person name="Andreopoulos B."/>
            <person name="Lipzen A."/>
            <person name="Chen C."/>
            <person name="Yanf M."/>
            <person name="Daum C."/>
            <person name="Ng V."/>
            <person name="Clum A."/>
            <person name="Steindorff A."/>
            <person name="Ohm R."/>
            <person name="Martin F."/>
            <person name="Silar P."/>
            <person name="Natvig D."/>
            <person name="Lalanne C."/>
            <person name="Gautier V."/>
            <person name="Ament-velasquez S.L."/>
            <person name="Kruys A."/>
            <person name="Hutchinson M.I."/>
            <person name="Powell A.J."/>
            <person name="Barry K."/>
            <person name="Miller A.N."/>
            <person name="Grigoriev I.V."/>
            <person name="Debuchy R."/>
            <person name="Gladieux P."/>
            <person name="Thoren M.H."/>
            <person name="Johannesson H."/>
        </authorList>
    </citation>
    <scope>NUCLEOTIDE SEQUENCE</scope>
    <source>
        <strain evidence="6">SMH3187-1</strain>
    </source>
</reference>
<keyword evidence="5" id="KW-0456">Lyase</keyword>
<feature type="binding site" evidence="4">
    <location>
        <position position="2"/>
    </location>
    <ligand>
        <name>Zn(2+)</name>
        <dbReference type="ChEBI" id="CHEBI:29105"/>
    </ligand>
</feature>
<evidence type="ECO:0000256" key="1">
    <source>
        <dbReference type="ARBA" id="ARBA00006217"/>
    </source>
</evidence>
<dbReference type="SUPFAM" id="SSF53056">
    <property type="entry name" value="beta-carbonic anhydrase, cab"/>
    <property type="match status" value="1"/>
</dbReference>
<comment type="cofactor">
    <cofactor evidence="4">
        <name>Zn(2+)</name>
        <dbReference type="ChEBI" id="CHEBI:29105"/>
    </cofactor>
    <text evidence="4">Binds 1 zinc ion per subunit.</text>
</comment>
<evidence type="ECO:0000313" key="6">
    <source>
        <dbReference type="EMBL" id="KAK0737942.1"/>
    </source>
</evidence>
<evidence type="ECO:0000256" key="5">
    <source>
        <dbReference type="RuleBase" id="RU003956"/>
    </source>
</evidence>